<dbReference type="Gene3D" id="3.40.366.10">
    <property type="entry name" value="Malonyl-Coenzyme A Acyl Carrier Protein, domain 2"/>
    <property type="match status" value="1"/>
</dbReference>
<dbReference type="PANTHER" id="PTHR43775:SF50">
    <property type="entry name" value="HIGHLY REDUCING POLYKETIDE SYNTHASE SRDA"/>
    <property type="match status" value="1"/>
</dbReference>
<dbReference type="InterPro" id="IPR036736">
    <property type="entry name" value="ACP-like_sf"/>
</dbReference>
<evidence type="ECO:0000256" key="2">
    <source>
        <dbReference type="ARBA" id="ARBA00022553"/>
    </source>
</evidence>
<dbReference type="Gene3D" id="3.10.129.110">
    <property type="entry name" value="Polyketide synthase dehydratase"/>
    <property type="match status" value="1"/>
</dbReference>
<dbReference type="Pfam" id="PF16197">
    <property type="entry name" value="KAsynt_C_assoc"/>
    <property type="match status" value="1"/>
</dbReference>
<dbReference type="GO" id="GO:0004315">
    <property type="term" value="F:3-oxoacyl-[acyl-carrier-protein] synthase activity"/>
    <property type="evidence" value="ECO:0007669"/>
    <property type="project" value="InterPro"/>
</dbReference>
<dbReference type="InterPro" id="IPR011032">
    <property type="entry name" value="GroES-like_sf"/>
</dbReference>
<sequence length="2495" mass="270407">MYTPSSIRLALFAWGLYASWWLNNGKPEGTACRLPGGITSPSNLWDFLVNKRSAQGRVPSQRFNIGGFYSPDGSRAGVLDAAGGYFLQEDVRQFENNFFGINNLEAVFMDPQQRKLLEVVFECFESAGVTLEQISGTSTGVYVGNFTIDHQTMQTRDPDTIHRYTATGCGTTILANRISHVFNLQGPSFTLDTACSSSLYCLHNAVTAIKAGDCEGAIVAAVNLIMSPEQCLGTAKAGVLSPTSTCHTFDISADGYGRAEGANAVYLKRLSSALRDGDKIWAVVRGTAVNSNGRTPGITQPSADLQEAVIRKAYAGAGMDFADTDYVECHGTGTPVGDPIELDAIGRCFSPRRGAPLMIGSSKPNLGHSEAASGLTSLIKVALAFDRGEIPPTYGVKHLNPKLRLDSLNIKVVTEVKEWPRALQRASVNAFGYGGANAHAVLESLDSYLAQNECNGAKMNSINTTNGINGATAHVNGVTKTMSSLPAAAHQFFVLPVSAISAKSLEARVHHVRQAIKLAGDSNMLQSLAHVLAEQRSHFSSRRVLLVRAVSGTDGNLDPHEVEVEDVESAANSDNNNTDSPINDPLPLGFVFTGQGAQYATMGEELLHSNPDFLATIRKLDGYLQTLPPGHAPTWTLEQTMLDPPETSQVHHVTRSQPVCTAIQIALVDLLRDWGITLLGGGVVGHSSGEIAAAYAAGLINARQAILVAYFRGHAVGQLRAEGAMLAAGIGAEAAEKLLQEEGLEGKVCVACVNGPESVTLSGTVEGVELLMAKIQGQKKFARKLQTDGRAYHSHMMKDVGGLYEELLTPYLEDQHMNGDAKNGDHNIKTPDVNMYSSVGLYRDTDGPPLVNDCMAKSAKYWRNNLESPVQFSQALEALLLSNSRKKLRLVEIGPHPQLKGPIKQIHAHMKRDKSSLPYTSTLVRDQDADLCLKKLARTLFLRGHSLCWGRVNPRPVSHTPRHKHPSPSSLPPYPWDYSAGLLWHEPRDSSEIRNRRHLRHELLGSQRTGGNGINWSWRNVLRLREVPWLRDHKLESQIVFPAAAYLAMAMEAVSQIRESAAANQSFHFRNVSINAALVLSDDDADMEIHTTMSSRVLSTTSMSADWYDFSISSWAAAGRQPRTHCAGSIQVLGHDNLKNHDVGLITNPVVLDDAHLSAFEQWSSTSSWYNKFESEGLCFGANFQSVSNLQTDSHRARYEAVCTTPLSPFSPSSHTHCPVHPVTIDACLQAAIMSTAAGDVSALHVYLPVFIDECMIRGSTGTHTLSNQNQNQAVIHARSTRTGLSTQRIDCTLRDTQGTPIVHLQHVRMARYAAKVAKESPAGPRQPCLRVRWKPDIQQLGPVGSSAAEKLRRYIDSFVQKQLRLETDLADDERLAVMGCLLDLVGHKNPNMRVLELGEDCGCKARQLRELLGQGTGFQRCKSWTTGKIDEHGKLVLDDNMNNGDGSFDVVVIPGRAASHDYWGRAAETILSALAPGPAVIITRAIDEASTALNKAGFTVIEVAKQMILATTRPQQILSTNKDQQVVLILRDSPSPAIKEYASVLQTYLQQQAAAADAKTISLGETSSMQFSKDTICISLLEIEREFLASMGQHDMDLLRGITNNVTSLLWLTGADMLGHSPNPALTLCNGLSRALMLEQPSLCFVTLDVGAPASALGVNNIHTTCANVVRALELTASSSSAASNETKDKEFIQHNGLLHISRFGPDLDVNSLFCRRLEPQTQTQKHGGAIQKAPLATARPAQLAIETVGVTDTIHFKQAREPPTSIPPGWATVVVRAVSLNAKDVYALNGRVETRLATTMLEFSGVVAEVGSGVSHLQPGDRVVVLAPSCFSTTLRVPAWAAHKMLPGEAYAAMATLPVAFATALYALRERARLRAGETVLVHGGSGAFGMAAVAVAQRIGATVYTTAGSPEKRGFVASTFGIPEDHVFHSRDASFVAGLKSATGGRGVDVVVNSLVGDLMHSSWRCLAPFGRFVEVGKRELVDAGKLDMDMFLSSVTFTAFDLSDLFFHQDQYYQDILCSLTKEVLALYRSGEIKPAPITTFSVSDIIQAYRYFSAKDRVGKIVISLEDENARIPVAPSRYLTLFSHEKVYLLVGCLGGLGRSLSRWMVARGARNFVFLNRSGCDKPSARDLVSHLEQAGAQVTVVRGDVTEPAHVTAAVTACTATGKPVGGVVQAAMGLHEGLFSRASSKAWHTATRPKVAGTWNLHSALEGHEATLEFFLLMSSVSGSVGTATESNYCAANCFLDAFARWRRSQGKPAVSVGLGMISEVGYLHENSDIEALLLRRGIQPLSEAEFLQVIDIALAGAGQHFDAEQAHRDDPFESSSHLLTGLEPFGVQRLMDRGFDVTHGVMQDLRAAVLSAALAAEHDGPKEAAGTRQQPAAEWLQSGQLRTLELLWSEAGAPSLEIAVLRLVRKRFSNLILMPLDQIDEDRPLAKYGVDSMIAAEFRTWFWTAFKVDIPFLDLLSPEKNLNALAEFVGKKLVDDGGKPM</sequence>
<dbReference type="Pfam" id="PF00109">
    <property type="entry name" value="ketoacyl-synt"/>
    <property type="match status" value="1"/>
</dbReference>
<dbReference type="InterPro" id="IPR020841">
    <property type="entry name" value="PKS_Beta-ketoAc_synthase_dom"/>
</dbReference>
<feature type="compositionally biased region" description="Low complexity" evidence="9">
    <location>
        <begin position="569"/>
        <end position="580"/>
    </location>
</feature>
<feature type="active site" description="Proton donor; for dehydratase activity" evidence="8">
    <location>
        <position position="1226"/>
    </location>
</feature>
<dbReference type="InterPro" id="IPR020843">
    <property type="entry name" value="ER"/>
</dbReference>
<evidence type="ECO:0000256" key="1">
    <source>
        <dbReference type="ARBA" id="ARBA00022450"/>
    </source>
</evidence>
<dbReference type="InterPro" id="IPR009081">
    <property type="entry name" value="PP-bd_ACP"/>
</dbReference>
<dbReference type="SMART" id="SM00827">
    <property type="entry name" value="PKS_AT"/>
    <property type="match status" value="1"/>
</dbReference>
<dbReference type="SUPFAM" id="SSF52151">
    <property type="entry name" value="FabD/lysophospholipase-like"/>
    <property type="match status" value="1"/>
</dbReference>
<dbReference type="InterPro" id="IPR020807">
    <property type="entry name" value="PKS_DH"/>
</dbReference>
<dbReference type="InterPro" id="IPR001227">
    <property type="entry name" value="Ac_transferase_dom_sf"/>
</dbReference>
<proteinExistence type="predicted"/>
<dbReference type="Pfam" id="PF14765">
    <property type="entry name" value="PS-DH"/>
    <property type="match status" value="1"/>
</dbReference>
<dbReference type="Gene3D" id="1.10.1200.10">
    <property type="entry name" value="ACP-like"/>
    <property type="match status" value="1"/>
</dbReference>
<evidence type="ECO:0000256" key="3">
    <source>
        <dbReference type="ARBA" id="ARBA00022679"/>
    </source>
</evidence>
<dbReference type="SMART" id="SM00825">
    <property type="entry name" value="PKS_KS"/>
    <property type="match status" value="1"/>
</dbReference>
<dbReference type="InterPro" id="IPR013154">
    <property type="entry name" value="ADH-like_N"/>
</dbReference>
<dbReference type="Pfam" id="PF08240">
    <property type="entry name" value="ADH_N"/>
    <property type="match status" value="1"/>
</dbReference>
<dbReference type="InterPro" id="IPR050091">
    <property type="entry name" value="PKS_NRPS_Biosynth_Enz"/>
</dbReference>
<keyword evidence="15" id="KW-1185">Reference proteome</keyword>
<dbReference type="SMART" id="SM00829">
    <property type="entry name" value="PKS_ER"/>
    <property type="match status" value="1"/>
</dbReference>
<dbReference type="Pfam" id="PF21089">
    <property type="entry name" value="PKS_DH_N"/>
    <property type="match status" value="1"/>
</dbReference>
<evidence type="ECO:0000313" key="15">
    <source>
        <dbReference type="Proteomes" id="UP001174934"/>
    </source>
</evidence>
<dbReference type="EMBL" id="JAULSR010000001">
    <property type="protein sequence ID" value="KAK0634886.1"/>
    <property type="molecule type" value="Genomic_DNA"/>
</dbReference>
<dbReference type="GO" id="GO:0004312">
    <property type="term" value="F:fatty acid synthase activity"/>
    <property type="evidence" value="ECO:0007669"/>
    <property type="project" value="TreeGrafter"/>
</dbReference>
<evidence type="ECO:0000256" key="6">
    <source>
        <dbReference type="ARBA" id="ARBA00023268"/>
    </source>
</evidence>
<dbReference type="SMART" id="SM00822">
    <property type="entry name" value="PKS_KR"/>
    <property type="match status" value="1"/>
</dbReference>
<protein>
    <submittedName>
        <fullName evidence="14">Polyketide synthase-like protein</fullName>
    </submittedName>
</protein>
<dbReference type="SMART" id="SM00823">
    <property type="entry name" value="PKS_PP"/>
    <property type="match status" value="1"/>
</dbReference>
<evidence type="ECO:0000256" key="7">
    <source>
        <dbReference type="ARBA" id="ARBA00023315"/>
    </source>
</evidence>
<dbReference type="InterPro" id="IPR049552">
    <property type="entry name" value="PKS_DH_N"/>
</dbReference>
<dbReference type="Pfam" id="PF02801">
    <property type="entry name" value="Ketoacyl-synt_C"/>
    <property type="match status" value="1"/>
</dbReference>
<dbReference type="PROSITE" id="PS52019">
    <property type="entry name" value="PKS_MFAS_DH"/>
    <property type="match status" value="1"/>
</dbReference>
<feature type="domain" description="PKS/mFAS DH" evidence="13">
    <location>
        <begin position="1001"/>
        <end position="1319"/>
    </location>
</feature>
<feature type="region of interest" description="Disordered" evidence="9">
    <location>
        <begin position="556"/>
        <end position="582"/>
    </location>
</feature>
<dbReference type="SUPFAM" id="SSF51735">
    <property type="entry name" value="NAD(P)-binding Rossmann-fold domains"/>
    <property type="match status" value="2"/>
</dbReference>
<dbReference type="Gene3D" id="3.40.47.10">
    <property type="match status" value="1"/>
</dbReference>
<accession>A0AA39XJQ7</accession>
<dbReference type="GO" id="GO:0031177">
    <property type="term" value="F:phosphopantetheine binding"/>
    <property type="evidence" value="ECO:0007669"/>
    <property type="project" value="InterPro"/>
</dbReference>
<dbReference type="InterPro" id="IPR014043">
    <property type="entry name" value="Acyl_transferase_dom"/>
</dbReference>
<dbReference type="Gene3D" id="3.40.50.720">
    <property type="entry name" value="NAD(P)-binding Rossmann-like Domain"/>
    <property type="match status" value="2"/>
</dbReference>
<dbReference type="InterPro" id="IPR049551">
    <property type="entry name" value="PKS_DH_C"/>
</dbReference>
<keyword evidence="6" id="KW-0511">Multifunctional enzyme</keyword>
<keyword evidence="3" id="KW-0808">Transferase</keyword>
<feature type="region of interest" description="N-terminal hotdog fold" evidence="8">
    <location>
        <begin position="1001"/>
        <end position="1137"/>
    </location>
</feature>
<dbReference type="CDD" id="cd00833">
    <property type="entry name" value="PKS"/>
    <property type="match status" value="1"/>
</dbReference>
<dbReference type="InterPro" id="IPR016036">
    <property type="entry name" value="Malonyl_transacylase_ACP-bd"/>
</dbReference>
<dbReference type="Proteomes" id="UP001174934">
    <property type="component" value="Unassembled WGS sequence"/>
</dbReference>
<keyword evidence="1" id="KW-0596">Phosphopantetheine</keyword>
<evidence type="ECO:0000259" key="12">
    <source>
        <dbReference type="PROSITE" id="PS52004"/>
    </source>
</evidence>
<dbReference type="GO" id="GO:0044550">
    <property type="term" value="P:secondary metabolite biosynthetic process"/>
    <property type="evidence" value="ECO:0007669"/>
    <property type="project" value="UniProtKB-ARBA"/>
</dbReference>
<dbReference type="GO" id="GO:0008168">
    <property type="term" value="F:methyltransferase activity"/>
    <property type="evidence" value="ECO:0007669"/>
    <property type="project" value="UniProtKB-KW"/>
</dbReference>
<dbReference type="SUPFAM" id="SSF53901">
    <property type="entry name" value="Thiolase-like"/>
    <property type="match status" value="1"/>
</dbReference>
<evidence type="ECO:0000256" key="9">
    <source>
        <dbReference type="SAM" id="MobiDB-lite"/>
    </source>
</evidence>
<name>A0AA39XJQ7_9PEZI</name>
<dbReference type="GO" id="GO:1901336">
    <property type="term" value="P:lactone biosynthetic process"/>
    <property type="evidence" value="ECO:0007669"/>
    <property type="project" value="UniProtKB-ARBA"/>
</dbReference>
<dbReference type="Pfam" id="PF00550">
    <property type="entry name" value="PP-binding"/>
    <property type="match status" value="1"/>
</dbReference>
<dbReference type="Pfam" id="PF13602">
    <property type="entry name" value="ADH_zinc_N_2"/>
    <property type="match status" value="1"/>
</dbReference>
<feature type="domain" description="Carrier" evidence="11">
    <location>
        <begin position="2409"/>
        <end position="2487"/>
    </location>
</feature>
<dbReference type="SUPFAM" id="SSF47336">
    <property type="entry name" value="ACP-like"/>
    <property type="match status" value="1"/>
</dbReference>
<dbReference type="SUPFAM" id="SSF50129">
    <property type="entry name" value="GroES-like"/>
    <property type="match status" value="1"/>
</dbReference>
<feature type="domain" description="Ketosynthase family 3 (KS3)" evidence="12">
    <location>
        <begin position="22"/>
        <end position="444"/>
    </location>
</feature>
<dbReference type="InterPro" id="IPR014031">
    <property type="entry name" value="Ketoacyl_synth_C"/>
</dbReference>
<evidence type="ECO:0000256" key="8">
    <source>
        <dbReference type="PROSITE-ProRule" id="PRU01363"/>
    </source>
</evidence>
<dbReference type="Pfam" id="PF23114">
    <property type="entry name" value="NAD-bd_HRPKS_sdrA"/>
    <property type="match status" value="1"/>
</dbReference>
<dbReference type="PANTHER" id="PTHR43775">
    <property type="entry name" value="FATTY ACID SYNTHASE"/>
    <property type="match status" value="1"/>
</dbReference>
<dbReference type="PROSITE" id="PS50075">
    <property type="entry name" value="CARRIER"/>
    <property type="match status" value="1"/>
</dbReference>
<organism evidence="14 15">
    <name type="scientific">Bombardia bombarda</name>
    <dbReference type="NCBI Taxonomy" id="252184"/>
    <lineage>
        <taxon>Eukaryota</taxon>
        <taxon>Fungi</taxon>
        <taxon>Dikarya</taxon>
        <taxon>Ascomycota</taxon>
        <taxon>Pezizomycotina</taxon>
        <taxon>Sordariomycetes</taxon>
        <taxon>Sordariomycetidae</taxon>
        <taxon>Sordariales</taxon>
        <taxon>Lasiosphaeriaceae</taxon>
        <taxon>Bombardia</taxon>
    </lineage>
</organism>
<dbReference type="Pfam" id="PF08659">
    <property type="entry name" value="KR"/>
    <property type="match status" value="1"/>
</dbReference>
<dbReference type="InterPro" id="IPR056501">
    <property type="entry name" value="NAD-bd_HRPKS_sdrA"/>
</dbReference>
<evidence type="ECO:0000313" key="14">
    <source>
        <dbReference type="EMBL" id="KAK0634886.1"/>
    </source>
</evidence>
<feature type="region of interest" description="C-terminal hotdog fold" evidence="8">
    <location>
        <begin position="1157"/>
        <end position="1319"/>
    </location>
</feature>
<evidence type="ECO:0000259" key="13">
    <source>
        <dbReference type="PROSITE" id="PS52019"/>
    </source>
</evidence>
<feature type="chain" id="PRO_5041409785" evidence="10">
    <location>
        <begin position="26"/>
        <end position="2495"/>
    </location>
</feature>
<feature type="signal peptide" evidence="10">
    <location>
        <begin position="1"/>
        <end position="25"/>
    </location>
</feature>
<dbReference type="InterPro" id="IPR013968">
    <property type="entry name" value="PKS_KR"/>
</dbReference>
<dbReference type="InterPro" id="IPR049900">
    <property type="entry name" value="PKS_mFAS_DH"/>
</dbReference>
<evidence type="ECO:0000259" key="11">
    <source>
        <dbReference type="PROSITE" id="PS50075"/>
    </source>
</evidence>
<keyword evidence="10" id="KW-0732">Signal</keyword>
<dbReference type="InterPro" id="IPR020806">
    <property type="entry name" value="PKS_PP-bd"/>
</dbReference>
<dbReference type="SUPFAM" id="SSF55048">
    <property type="entry name" value="Probable ACP-binding domain of malonyl-CoA ACP transacylase"/>
    <property type="match status" value="1"/>
</dbReference>
<dbReference type="GO" id="GO:0016491">
    <property type="term" value="F:oxidoreductase activity"/>
    <property type="evidence" value="ECO:0007669"/>
    <property type="project" value="UniProtKB-KW"/>
</dbReference>
<dbReference type="InterPro" id="IPR014030">
    <property type="entry name" value="Ketoacyl_synth_N"/>
</dbReference>
<keyword evidence="4" id="KW-0521">NADP</keyword>
<keyword evidence="2" id="KW-0597">Phosphoprotein</keyword>
<reference evidence="14" key="1">
    <citation type="submission" date="2023-06" db="EMBL/GenBank/DDBJ databases">
        <title>Genome-scale phylogeny and comparative genomics of the fungal order Sordariales.</title>
        <authorList>
            <consortium name="Lawrence Berkeley National Laboratory"/>
            <person name="Hensen N."/>
            <person name="Bonometti L."/>
            <person name="Westerberg I."/>
            <person name="Brannstrom I.O."/>
            <person name="Guillou S."/>
            <person name="Cros-Aarteil S."/>
            <person name="Calhoun S."/>
            <person name="Haridas S."/>
            <person name="Kuo A."/>
            <person name="Mondo S."/>
            <person name="Pangilinan J."/>
            <person name="Riley R."/>
            <person name="LaButti K."/>
            <person name="Andreopoulos B."/>
            <person name="Lipzen A."/>
            <person name="Chen C."/>
            <person name="Yanf M."/>
            <person name="Daum C."/>
            <person name="Ng V."/>
            <person name="Clum A."/>
            <person name="Steindorff A."/>
            <person name="Ohm R."/>
            <person name="Martin F."/>
            <person name="Silar P."/>
            <person name="Natvig D."/>
            <person name="Lalanne C."/>
            <person name="Gautier V."/>
            <person name="Ament-velasquez S.L."/>
            <person name="Kruys A."/>
            <person name="Hutchinson M.I."/>
            <person name="Powell A.J."/>
            <person name="Barry K."/>
            <person name="Miller A.N."/>
            <person name="Grigoriev I.V."/>
            <person name="Debuchy R."/>
            <person name="Gladieux P."/>
            <person name="Thoren M.H."/>
            <person name="Johannesson H."/>
        </authorList>
    </citation>
    <scope>NUCLEOTIDE SEQUENCE</scope>
    <source>
        <strain evidence="14">SMH3391-2</strain>
    </source>
</reference>
<evidence type="ECO:0000256" key="4">
    <source>
        <dbReference type="ARBA" id="ARBA00022857"/>
    </source>
</evidence>
<dbReference type="GO" id="GO:0032259">
    <property type="term" value="P:methylation"/>
    <property type="evidence" value="ECO:0007669"/>
    <property type="project" value="UniProtKB-KW"/>
</dbReference>
<gene>
    <name evidence="14" type="ORF">B0T17DRAFT_502486</name>
</gene>
<dbReference type="InterPro" id="IPR018201">
    <property type="entry name" value="Ketoacyl_synth_AS"/>
</dbReference>
<feature type="active site" description="Proton acceptor; for dehydratase activity" evidence="8">
    <location>
        <position position="1033"/>
    </location>
</feature>
<dbReference type="InterPro" id="IPR016035">
    <property type="entry name" value="Acyl_Trfase/lysoPLipase"/>
</dbReference>
<comment type="caution">
    <text evidence="14">The sequence shown here is derived from an EMBL/GenBank/DDBJ whole genome shotgun (WGS) entry which is preliminary data.</text>
</comment>
<dbReference type="InterPro" id="IPR036291">
    <property type="entry name" value="NAD(P)-bd_dom_sf"/>
</dbReference>
<dbReference type="InterPro" id="IPR016039">
    <property type="entry name" value="Thiolase-like"/>
</dbReference>
<keyword evidence="7" id="KW-0012">Acyltransferase</keyword>
<dbReference type="CDD" id="cd05195">
    <property type="entry name" value="enoyl_red"/>
    <property type="match status" value="1"/>
</dbReference>
<dbReference type="Pfam" id="PF00698">
    <property type="entry name" value="Acyl_transf_1"/>
    <property type="match status" value="1"/>
</dbReference>
<dbReference type="InterPro" id="IPR057326">
    <property type="entry name" value="KR_dom"/>
</dbReference>
<dbReference type="SMART" id="SM00826">
    <property type="entry name" value="PKS_DH"/>
    <property type="match status" value="1"/>
</dbReference>
<dbReference type="InterPro" id="IPR042104">
    <property type="entry name" value="PKS_dehydratase_sf"/>
</dbReference>
<evidence type="ECO:0000256" key="10">
    <source>
        <dbReference type="SAM" id="SignalP"/>
    </source>
</evidence>
<keyword evidence="5" id="KW-0560">Oxidoreductase</keyword>
<evidence type="ECO:0000256" key="5">
    <source>
        <dbReference type="ARBA" id="ARBA00023002"/>
    </source>
</evidence>
<dbReference type="PROSITE" id="PS52004">
    <property type="entry name" value="KS3_2"/>
    <property type="match status" value="1"/>
</dbReference>
<dbReference type="GO" id="GO:0006633">
    <property type="term" value="P:fatty acid biosynthetic process"/>
    <property type="evidence" value="ECO:0007669"/>
    <property type="project" value="InterPro"/>
</dbReference>
<dbReference type="Gene3D" id="3.90.180.10">
    <property type="entry name" value="Medium-chain alcohol dehydrogenases, catalytic domain"/>
    <property type="match status" value="1"/>
</dbReference>
<dbReference type="PROSITE" id="PS00606">
    <property type="entry name" value="KS3_1"/>
    <property type="match status" value="1"/>
</dbReference>
<dbReference type="FunFam" id="3.40.50.720:FF:000209">
    <property type="entry name" value="Polyketide synthase Pks12"/>
    <property type="match status" value="1"/>
</dbReference>
<dbReference type="InterPro" id="IPR032821">
    <property type="entry name" value="PKS_assoc"/>
</dbReference>